<evidence type="ECO:0000256" key="3">
    <source>
        <dbReference type="SAM" id="Phobius"/>
    </source>
</evidence>
<protein>
    <submittedName>
        <fullName evidence="4">Uncharacterized protein</fullName>
    </submittedName>
</protein>
<proteinExistence type="predicted"/>
<dbReference type="STRING" id="1679444.PYTT_0122"/>
<feature type="coiled-coil region" evidence="1">
    <location>
        <begin position="531"/>
        <end position="565"/>
    </location>
</feature>
<feature type="compositionally biased region" description="Polar residues" evidence="2">
    <location>
        <begin position="1"/>
        <end position="13"/>
    </location>
</feature>
<evidence type="ECO:0000313" key="5">
    <source>
        <dbReference type="Proteomes" id="UP000176204"/>
    </source>
</evidence>
<keyword evidence="3" id="KW-1133">Transmembrane helix</keyword>
<gene>
    <name evidence="4" type="ORF">PYTT_0122</name>
</gene>
<keyword evidence="3" id="KW-0472">Membrane</keyword>
<feature type="coiled-coil region" evidence="1">
    <location>
        <begin position="606"/>
        <end position="689"/>
    </location>
</feature>
<evidence type="ECO:0000256" key="1">
    <source>
        <dbReference type="SAM" id="Coils"/>
    </source>
</evidence>
<keyword evidence="5" id="KW-1185">Reference proteome</keyword>
<feature type="compositionally biased region" description="Low complexity" evidence="2">
    <location>
        <begin position="874"/>
        <end position="886"/>
    </location>
</feature>
<keyword evidence="3" id="KW-0812">Transmembrane</keyword>
<evidence type="ECO:0000256" key="2">
    <source>
        <dbReference type="SAM" id="MobiDB-lite"/>
    </source>
</evidence>
<accession>A0A1C7PEB6</accession>
<feature type="compositionally biased region" description="Polar residues" evidence="2">
    <location>
        <begin position="892"/>
        <end position="908"/>
    </location>
</feature>
<dbReference type="AlphaFoldDB" id="A0A1C7PEB6"/>
<feature type="transmembrane region" description="Helical" evidence="3">
    <location>
        <begin position="166"/>
        <end position="187"/>
    </location>
</feature>
<dbReference type="KEGG" id="agl:PYTT_0122"/>
<dbReference type="Proteomes" id="UP000176204">
    <property type="component" value="Chromosome I"/>
</dbReference>
<dbReference type="RefSeq" id="WP_071133173.1">
    <property type="nucleotide sequence ID" value="NZ_LT629973.1"/>
</dbReference>
<reference evidence="5" key="1">
    <citation type="submission" date="2016-09" db="EMBL/GenBank/DDBJ databases">
        <authorList>
            <person name="Koehorst J."/>
        </authorList>
    </citation>
    <scope>NUCLEOTIDE SEQUENCE [LARGE SCALE GENOMIC DNA]</scope>
</reference>
<feature type="transmembrane region" description="Helical" evidence="3">
    <location>
        <begin position="78"/>
        <end position="94"/>
    </location>
</feature>
<keyword evidence="1" id="KW-0175">Coiled coil</keyword>
<feature type="transmembrane region" description="Helical" evidence="3">
    <location>
        <begin position="40"/>
        <end position="63"/>
    </location>
</feature>
<feature type="compositionally biased region" description="Gly residues" evidence="2">
    <location>
        <begin position="842"/>
        <end position="854"/>
    </location>
</feature>
<evidence type="ECO:0000313" key="4">
    <source>
        <dbReference type="EMBL" id="SEH70709.1"/>
    </source>
</evidence>
<sequence length="943" mass="104810">MDSCNTIPTSMNEEPTAPAPAPKPRFDTVFRRYCRRRRCAAFFAAIVRTAAFAVCLLLLFALLDYSLTFEETARRTGGYIWRALVGLYLLYDLLRACSYPRRKLAEELDAMRHDSRRSILSAWELETNKDADTSSLGQWLREQATQQTASDLKTYLRRSHAVLKRFAFPLLGILLLAGFCTGIYTAWPKESLVVLNRLMRPELDTPPLSPYTFTVKPAVLEVHYGGDLLIQAEVEGPALEGTLELWVRQPGLAMQKLPAFREKDNMWARRLEKVTQACEIAFATDNGKARSHWQPVRINYRPRITAGTVTVTPPAYTRMPAATSALSGQEITVPEGGAVTYTIQSNRSLSSGTAVYRAERPGAVDETVQGKIVRENTCIFTLPVRYSGNLTIDLKDTGGDNLEKPLESKIRTQSDLPPVVNLRKPSEDCFVVIGYPFELEAEASDDYGLVRFDLNRNTEGTRPRPTSILGTPGDRDMKTTLGIDLRKLGAQPGDVFELGVEAQDANPYRLNITTSPTVKVTVISEEEYAEMLRMEASLEDFKARYEELQNELNKTIEALAAAENIEDPAKRAEALEKIKQQHQKTKKLAETIAKDFPIFDSDKQLSALAEQLASELQQNMDDAEKTDPKSGMKQWNESMKQMQARLGASAQNLNQQKEDAEKAANVAAIMELLYEFQALTEEQKEMQNRFLAYVSEMKQGRRVTTEQLEALGEDQQNIHDRLETWSEKIPKVIENLPDEAAKFKDILLTFQAKYSELDIPEIMEAAIDESRNLHHAPEAYDYASQAYEAMKKLIDETMSNDGEGLDPSECLSGACQSAARQMMEALCKQCQGQGNDPMKNGQGNGAGAGYGGNGARPSMPGSRSIVGPPRSKRAGSGSAESSHSAQGGQGNRGNNHSGNDPGKSSPSPSEAGEKEIDFSDSNWEQVPPTYRDAVRKYFKPANQ</sequence>
<organism evidence="4 5">
    <name type="scientific">Akkermansia glycaniphila</name>
    <dbReference type="NCBI Taxonomy" id="1679444"/>
    <lineage>
        <taxon>Bacteria</taxon>
        <taxon>Pseudomonadati</taxon>
        <taxon>Verrucomicrobiota</taxon>
        <taxon>Verrucomicrobiia</taxon>
        <taxon>Verrucomicrobiales</taxon>
        <taxon>Akkermansiaceae</taxon>
        <taxon>Akkermansia</taxon>
    </lineage>
</organism>
<feature type="region of interest" description="Disordered" evidence="2">
    <location>
        <begin position="1"/>
        <end position="22"/>
    </location>
</feature>
<feature type="region of interest" description="Disordered" evidence="2">
    <location>
        <begin position="838"/>
        <end position="928"/>
    </location>
</feature>
<name>A0A1C7PEB6_9BACT</name>
<dbReference type="EMBL" id="LT629973">
    <property type="protein sequence ID" value="SEH70709.1"/>
    <property type="molecule type" value="Genomic_DNA"/>
</dbReference>